<accession>A0ABN8DP44</accession>
<dbReference type="PANTHER" id="PTHR30040">
    <property type="entry name" value="THIAMINE BIOSYNTHESIS LIPOPROTEIN APBE"/>
    <property type="match status" value="1"/>
</dbReference>
<dbReference type="PROSITE" id="PS51257">
    <property type="entry name" value="PROKAR_LIPOPROTEIN"/>
    <property type="match status" value="1"/>
</dbReference>
<evidence type="ECO:0000256" key="8">
    <source>
        <dbReference type="ARBA" id="ARBA00022827"/>
    </source>
</evidence>
<dbReference type="PANTHER" id="PTHR30040:SF2">
    <property type="entry name" value="FAD:PROTEIN FMN TRANSFERASE"/>
    <property type="match status" value="1"/>
</dbReference>
<evidence type="ECO:0000256" key="1">
    <source>
        <dbReference type="ARBA" id="ARBA00001946"/>
    </source>
</evidence>
<keyword evidence="8 12" id="KW-0274">FAD</keyword>
<keyword evidence="7 12" id="KW-0479">Metal-binding</keyword>
<sequence length="346" mass="38239">MYSQLRRAVSWLGLGLLVLVMQGCSQDKQVYHLTGSTMGTYYSIKVILPQDSQLKPDFLLNEIDLRLERVNDQMSTYRKDSELSRFNQSRTDTPMTVSQDTAFVITEALRLNKLTSGALDVTMGPLVNLWGFGPEARPETVPSKALIAERRKMTGTQFLHVVSPTQLVKTNPDLYVDLSSIAKGFGVDVIAEYFDDLGIKDYLVEIGGEVRTRGVNDAGVPWRIAIEKPVPGQPAVQQIVSISDHAIATSGDYRNYFEENGRRYSHTIDPATAMPINHRLVSVSVINQSCMTADGLATGLMVMGPEKGLALAEKEGLAVYMIIKTDDGFESRYSSAFKPYLAVEGE</sequence>
<evidence type="ECO:0000256" key="7">
    <source>
        <dbReference type="ARBA" id="ARBA00022723"/>
    </source>
</evidence>
<dbReference type="EC" id="2.7.1.180" evidence="3 12"/>
<dbReference type="Proteomes" id="UP000838672">
    <property type="component" value="Unassembled WGS sequence"/>
</dbReference>
<keyword evidence="13" id="KW-0997">Cell inner membrane</keyword>
<dbReference type="RefSeq" id="WP_237465120.1">
    <property type="nucleotide sequence ID" value="NZ_CAKLDI010000001.1"/>
</dbReference>
<keyword evidence="13" id="KW-0472">Membrane</keyword>
<evidence type="ECO:0000256" key="2">
    <source>
        <dbReference type="ARBA" id="ARBA00008282"/>
    </source>
</evidence>
<evidence type="ECO:0000256" key="9">
    <source>
        <dbReference type="ARBA" id="ARBA00022842"/>
    </source>
</evidence>
<keyword evidence="13" id="KW-1003">Cell membrane</keyword>
<evidence type="ECO:0000256" key="4">
    <source>
        <dbReference type="ARBA" id="ARBA00016337"/>
    </source>
</evidence>
<gene>
    <name evidence="14" type="primary">apbE</name>
    <name evidence="14" type="ORF">VST7929_00808</name>
</gene>
<dbReference type="GO" id="GO:0016740">
    <property type="term" value="F:transferase activity"/>
    <property type="evidence" value="ECO:0007669"/>
    <property type="project" value="UniProtKB-KW"/>
</dbReference>
<comment type="catalytic activity">
    <reaction evidence="11 12 13">
        <text>L-threonyl-[protein] + FAD = FMN-L-threonyl-[protein] + AMP + H(+)</text>
        <dbReference type="Rhea" id="RHEA:36847"/>
        <dbReference type="Rhea" id="RHEA-COMP:11060"/>
        <dbReference type="Rhea" id="RHEA-COMP:11061"/>
        <dbReference type="ChEBI" id="CHEBI:15378"/>
        <dbReference type="ChEBI" id="CHEBI:30013"/>
        <dbReference type="ChEBI" id="CHEBI:57692"/>
        <dbReference type="ChEBI" id="CHEBI:74257"/>
        <dbReference type="ChEBI" id="CHEBI:456215"/>
        <dbReference type="EC" id="2.7.1.180"/>
    </reaction>
</comment>
<comment type="caution">
    <text evidence="14">The sequence shown here is derived from an EMBL/GenBank/DDBJ whole genome shotgun (WGS) entry which is preliminary data.</text>
</comment>
<comment type="function">
    <text evidence="13">Flavin transferase that catalyzes the transfer of the FMN moiety of FAD and its covalent binding to the hydroxyl group of a threonine residue in a target flavoprotein.</text>
</comment>
<evidence type="ECO:0000313" key="15">
    <source>
        <dbReference type="Proteomes" id="UP000838672"/>
    </source>
</evidence>
<keyword evidence="5 12" id="KW-0285">Flavoprotein</keyword>
<evidence type="ECO:0000256" key="3">
    <source>
        <dbReference type="ARBA" id="ARBA00011955"/>
    </source>
</evidence>
<evidence type="ECO:0000313" key="14">
    <source>
        <dbReference type="EMBL" id="CAH0532959.1"/>
    </source>
</evidence>
<dbReference type="InterPro" id="IPR003374">
    <property type="entry name" value="ApbE-like_sf"/>
</dbReference>
<keyword evidence="9 12" id="KW-0460">Magnesium</keyword>
<comment type="cofactor">
    <cofactor evidence="1 13">
        <name>Mg(2+)</name>
        <dbReference type="ChEBI" id="CHEBI:18420"/>
    </cofactor>
</comment>
<dbReference type="InterPro" id="IPR024932">
    <property type="entry name" value="ApbE"/>
</dbReference>
<organism evidence="14 15">
    <name type="scientific">Vibrio stylophorae</name>
    <dbReference type="NCBI Taxonomy" id="659351"/>
    <lineage>
        <taxon>Bacteria</taxon>
        <taxon>Pseudomonadati</taxon>
        <taxon>Pseudomonadota</taxon>
        <taxon>Gammaproteobacteria</taxon>
        <taxon>Vibrionales</taxon>
        <taxon>Vibrionaceae</taxon>
        <taxon>Vibrio</taxon>
    </lineage>
</organism>
<name>A0ABN8DP44_9VIBR</name>
<evidence type="ECO:0000256" key="11">
    <source>
        <dbReference type="ARBA" id="ARBA00048540"/>
    </source>
</evidence>
<comment type="similarity">
    <text evidence="2 12 13">Belongs to the ApbE family.</text>
</comment>
<keyword evidence="6 12" id="KW-0808">Transferase</keyword>
<dbReference type="EMBL" id="CAKLDI010000001">
    <property type="protein sequence ID" value="CAH0532959.1"/>
    <property type="molecule type" value="Genomic_DNA"/>
</dbReference>
<evidence type="ECO:0000256" key="10">
    <source>
        <dbReference type="ARBA" id="ARBA00031306"/>
    </source>
</evidence>
<keyword evidence="13" id="KW-0449">Lipoprotein</keyword>
<dbReference type="Gene3D" id="3.10.520.10">
    <property type="entry name" value="ApbE-like domains"/>
    <property type="match status" value="1"/>
</dbReference>
<reference evidence="14" key="1">
    <citation type="submission" date="2021-11" db="EMBL/GenBank/DDBJ databases">
        <authorList>
            <person name="Rodrigo-Torres L."/>
            <person name="Arahal R. D."/>
            <person name="Lucena T."/>
        </authorList>
    </citation>
    <scope>NUCLEOTIDE SEQUENCE</scope>
    <source>
        <strain evidence="14">CECT 7929</strain>
    </source>
</reference>
<evidence type="ECO:0000256" key="13">
    <source>
        <dbReference type="RuleBase" id="RU363002"/>
    </source>
</evidence>
<dbReference type="Pfam" id="PF02424">
    <property type="entry name" value="ApbE"/>
    <property type="match status" value="1"/>
</dbReference>
<comment type="subcellular location">
    <subcellularLocation>
        <location evidence="13">Cell inner membrane</location>
        <topology evidence="13">Lipid-anchor</topology>
        <orientation evidence="13">Periplasmic side</orientation>
    </subcellularLocation>
</comment>
<dbReference type="SUPFAM" id="SSF143631">
    <property type="entry name" value="ApbE-like"/>
    <property type="match status" value="1"/>
</dbReference>
<proteinExistence type="inferred from homology"/>
<evidence type="ECO:0000256" key="5">
    <source>
        <dbReference type="ARBA" id="ARBA00022630"/>
    </source>
</evidence>
<protein>
    <recommendedName>
        <fullName evidence="4 12">FAD:protein FMN transferase</fullName>
        <ecNumber evidence="3 12">2.7.1.180</ecNumber>
    </recommendedName>
    <alternativeName>
        <fullName evidence="10 12">Flavin transferase</fullName>
    </alternativeName>
</protein>
<evidence type="ECO:0000256" key="12">
    <source>
        <dbReference type="PIRNR" id="PIRNR006268"/>
    </source>
</evidence>
<dbReference type="PIRSF" id="PIRSF006268">
    <property type="entry name" value="ApbE"/>
    <property type="match status" value="1"/>
</dbReference>
<evidence type="ECO:0000256" key="6">
    <source>
        <dbReference type="ARBA" id="ARBA00022679"/>
    </source>
</evidence>
<keyword evidence="15" id="KW-1185">Reference proteome</keyword>